<evidence type="ECO:0000313" key="4">
    <source>
        <dbReference type="EMBL" id="SDU77276.1"/>
    </source>
</evidence>
<dbReference type="InterPro" id="IPR050300">
    <property type="entry name" value="GDXG_lipolytic_enzyme"/>
</dbReference>
<evidence type="ECO:0000256" key="2">
    <source>
        <dbReference type="SAM" id="MobiDB-lite"/>
    </source>
</evidence>
<dbReference type="PANTHER" id="PTHR48081">
    <property type="entry name" value="AB HYDROLASE SUPERFAMILY PROTEIN C4A8.06C"/>
    <property type="match status" value="1"/>
</dbReference>
<dbReference type="PANTHER" id="PTHR48081:SF13">
    <property type="entry name" value="ALPHA_BETA HYDROLASE"/>
    <property type="match status" value="1"/>
</dbReference>
<protein>
    <submittedName>
        <fullName evidence="4">Alpha/beta hydrolase family protein</fullName>
    </submittedName>
</protein>
<dbReference type="SUPFAM" id="SSF53474">
    <property type="entry name" value="alpha/beta-Hydrolases"/>
    <property type="match status" value="1"/>
</dbReference>
<proteinExistence type="predicted"/>
<name>A0A1H2L9Y7_9ACTN</name>
<keyword evidence="1 4" id="KW-0378">Hydrolase</keyword>
<dbReference type="RefSeq" id="WP_046772387.1">
    <property type="nucleotide sequence ID" value="NZ_LBMC01000061.1"/>
</dbReference>
<evidence type="ECO:0000313" key="5">
    <source>
        <dbReference type="Proteomes" id="UP000182977"/>
    </source>
</evidence>
<dbReference type="EMBL" id="LT629791">
    <property type="protein sequence ID" value="SDU77276.1"/>
    <property type="molecule type" value="Genomic_DNA"/>
</dbReference>
<feature type="region of interest" description="Disordered" evidence="2">
    <location>
        <begin position="39"/>
        <end position="59"/>
    </location>
</feature>
<accession>A0A1H2L9Y7</accession>
<dbReference type="GO" id="GO:0016787">
    <property type="term" value="F:hydrolase activity"/>
    <property type="evidence" value="ECO:0007669"/>
    <property type="project" value="UniProtKB-KW"/>
</dbReference>
<feature type="domain" description="BD-FAE-like" evidence="3">
    <location>
        <begin position="60"/>
        <end position="256"/>
    </location>
</feature>
<evidence type="ECO:0000259" key="3">
    <source>
        <dbReference type="Pfam" id="PF20434"/>
    </source>
</evidence>
<reference evidence="5" key="1">
    <citation type="submission" date="2016-10" db="EMBL/GenBank/DDBJ databases">
        <authorList>
            <person name="Varghese N."/>
            <person name="Submissions S."/>
        </authorList>
    </citation>
    <scope>NUCLEOTIDE SEQUENCE [LARGE SCALE GENOMIC DNA]</scope>
    <source>
        <strain evidence="5">DSM 45079</strain>
    </source>
</reference>
<dbReference type="Gene3D" id="3.40.50.1820">
    <property type="entry name" value="alpha/beta hydrolase"/>
    <property type="match status" value="1"/>
</dbReference>
<dbReference type="InterPro" id="IPR029058">
    <property type="entry name" value="AB_hydrolase_fold"/>
</dbReference>
<dbReference type="Proteomes" id="UP000182977">
    <property type="component" value="Chromosome I"/>
</dbReference>
<sequence length="300" mass="30889">MRDPREVLTRAAPPPRLTVAYGDLPDQVADVWLPDAPSLPDVPGVPAGKSGNRATGEGKSGKAVPLVVVVHGGFWRAEYDRRHARPQCAGLAAAGYAVAAIEYRRVGSGGGWPATFDDVAAALDTVPALVAAATAGGPVRVDLERVVHVGHSAGAHLAVWAASRHRLPPGAPWAGESSVGPRPAGVVALAGVLDLDAAAELDLDHGAVRALLGGGPAERPDRYAAVDPLRLVPAGVPVTLLHGADDRYVPPDFSRRYAAAAGAGTTLRELTSAGHFDLIDPESSAWPAVLDAVAEVLRRA</sequence>
<gene>
    <name evidence="4" type="ORF">SAMN04488563_5483</name>
</gene>
<dbReference type="AlphaFoldDB" id="A0A1H2L9Y7"/>
<keyword evidence="5" id="KW-1185">Reference proteome</keyword>
<dbReference type="InterPro" id="IPR049492">
    <property type="entry name" value="BD-FAE-like_dom"/>
</dbReference>
<evidence type="ECO:0000256" key="1">
    <source>
        <dbReference type="ARBA" id="ARBA00022801"/>
    </source>
</evidence>
<dbReference type="STRING" id="419479.SAMN04488563_5483"/>
<dbReference type="Pfam" id="PF20434">
    <property type="entry name" value="BD-FAE"/>
    <property type="match status" value="1"/>
</dbReference>
<organism evidence="4 5">
    <name type="scientific">Jiangella alkaliphila</name>
    <dbReference type="NCBI Taxonomy" id="419479"/>
    <lineage>
        <taxon>Bacteria</taxon>
        <taxon>Bacillati</taxon>
        <taxon>Actinomycetota</taxon>
        <taxon>Actinomycetes</taxon>
        <taxon>Jiangellales</taxon>
        <taxon>Jiangellaceae</taxon>
        <taxon>Jiangella</taxon>
    </lineage>
</organism>